<evidence type="ECO:0000313" key="2">
    <source>
        <dbReference type="EMBL" id="KAG0579220.1"/>
    </source>
</evidence>
<evidence type="ECO:0000256" key="1">
    <source>
        <dbReference type="SAM" id="SignalP"/>
    </source>
</evidence>
<evidence type="ECO:0008006" key="4">
    <source>
        <dbReference type="Google" id="ProtNLM"/>
    </source>
</evidence>
<protein>
    <recommendedName>
        <fullName evidence="4">Secreted protein</fullName>
    </recommendedName>
</protein>
<gene>
    <name evidence="2" type="ORF">KC19_4G082900</name>
</gene>
<feature type="chain" id="PRO_5035805287" description="Secreted protein" evidence="1">
    <location>
        <begin position="19"/>
        <end position="115"/>
    </location>
</feature>
<sequence length="115" mass="13160">MLHLLLFFSWMHFEQTEGGSMLRSCRHTALCTGSVGTITLRVNLRLLTLMRDTLIFQDYHGQELRLIEHFQRPFVGSLNSMTLTLDSTRARYHIRSSTAPHHTTCFALNIASSGH</sequence>
<proteinExistence type="predicted"/>
<feature type="signal peptide" evidence="1">
    <location>
        <begin position="1"/>
        <end position="18"/>
    </location>
</feature>
<keyword evidence="1" id="KW-0732">Signal</keyword>
<comment type="caution">
    <text evidence="2">The sequence shown here is derived from an EMBL/GenBank/DDBJ whole genome shotgun (WGS) entry which is preliminary data.</text>
</comment>
<dbReference type="EMBL" id="CM026424">
    <property type="protein sequence ID" value="KAG0579220.1"/>
    <property type="molecule type" value="Genomic_DNA"/>
</dbReference>
<evidence type="ECO:0000313" key="3">
    <source>
        <dbReference type="Proteomes" id="UP000822688"/>
    </source>
</evidence>
<organism evidence="2 3">
    <name type="scientific">Ceratodon purpureus</name>
    <name type="common">Fire moss</name>
    <name type="synonym">Dicranum purpureum</name>
    <dbReference type="NCBI Taxonomy" id="3225"/>
    <lineage>
        <taxon>Eukaryota</taxon>
        <taxon>Viridiplantae</taxon>
        <taxon>Streptophyta</taxon>
        <taxon>Embryophyta</taxon>
        <taxon>Bryophyta</taxon>
        <taxon>Bryophytina</taxon>
        <taxon>Bryopsida</taxon>
        <taxon>Dicranidae</taxon>
        <taxon>Pseudoditrichales</taxon>
        <taxon>Ditrichaceae</taxon>
        <taxon>Ceratodon</taxon>
    </lineage>
</organism>
<name>A0A8T0I6C1_CERPU</name>
<reference evidence="2" key="1">
    <citation type="submission" date="2020-06" db="EMBL/GenBank/DDBJ databases">
        <title>WGS assembly of Ceratodon purpureus strain R40.</title>
        <authorList>
            <person name="Carey S.B."/>
            <person name="Jenkins J."/>
            <person name="Shu S."/>
            <person name="Lovell J.T."/>
            <person name="Sreedasyam A."/>
            <person name="Maumus F."/>
            <person name="Tiley G.P."/>
            <person name="Fernandez-Pozo N."/>
            <person name="Barry K."/>
            <person name="Chen C."/>
            <person name="Wang M."/>
            <person name="Lipzen A."/>
            <person name="Daum C."/>
            <person name="Saski C.A."/>
            <person name="Payton A.C."/>
            <person name="Mcbreen J.C."/>
            <person name="Conrad R.E."/>
            <person name="Kollar L.M."/>
            <person name="Olsson S."/>
            <person name="Huttunen S."/>
            <person name="Landis J.B."/>
            <person name="Wickett N.J."/>
            <person name="Johnson M.G."/>
            <person name="Rensing S.A."/>
            <person name="Grimwood J."/>
            <person name="Schmutz J."/>
            <person name="Mcdaniel S.F."/>
        </authorList>
    </citation>
    <scope>NUCLEOTIDE SEQUENCE</scope>
    <source>
        <strain evidence="2">R40</strain>
    </source>
</reference>
<dbReference type="AlphaFoldDB" id="A0A8T0I6C1"/>
<accession>A0A8T0I6C1</accession>
<keyword evidence="3" id="KW-1185">Reference proteome</keyword>
<dbReference type="Proteomes" id="UP000822688">
    <property type="component" value="Chromosome 4"/>
</dbReference>